<dbReference type="InterPro" id="IPR003018">
    <property type="entry name" value="GAF"/>
</dbReference>
<evidence type="ECO:0000259" key="8">
    <source>
        <dbReference type="PROSITE" id="PS50112"/>
    </source>
</evidence>
<sequence>MQEIYHQTILNAPLAVFLSTEDGTVIEANYAAAKLFGYELEELKGMHRSSFIDQTMPGFAEMYQERARTGAIHGKFIGIRKNGERFPIQMSSQLFTTNTGEKRASAIIADISESESQVEKNRQLMDEMQLILSNTDESFIIVDDQLNIVALNTSASIRSEEILGRNIEVGTPVLSYASPERLPALKQLYADVLAGHPHKTVIAIPYNGQNIYYQISYKPIKNDAGAVKHIMINTVDITLQKNIENQLQELLNNSEQLKNAFEKERNYFVNSLEQLLDGFATINAEGNATFINANAKRLLHISENLQHPNVIDAIPETERALFAQVVQNAIELKQSNVLEIYHAKWNEWMRYRIYPNLGEITIFFRSITQDVKNRQAIENSEKTYKYLFQYNPQPMWIIDFETKRFLEVNETAIQKYGYSREEFMNMTVYDLRTQSEAEKLQLEWKWTRNVDVYFGQWQHVTKSGNVIDVEITSHKITYNQQPASLILINDITERIRTRKLLEQSNQRFEYVSEVSFNAIWDWDLVSGNMYWGNGYTELFGYALDDNKGSISQWENRIHKKDAKRVTESLKKAIADGANFWQESYYYLKADGTWAYVLDRGKILKDENGKPYRMVGAMQDETFNKYNQSIQEIENIIYNLNLQQQVSFKDVIDVLLIELEKLHPNMLASVLTLQADNTVQHLSAPHLPEGYLKAIDGAPIGPAAGSCGTAMYNKELVVVENIEEDPRWKLYKHVALQYQLKSCWSIPIFNKHNAVLGSLAFYYNEPKKPSQLQLQTLERMSRLIGIVMENHYNYLLLATNKLRYELIAQATSDALWDWNLENNTVELLGDGFEKLFGYPSEVLQRDRDFWTGHIHPEDLPELLEREKAAFKNTKQTIWEAEYRFKKSNGQYAYVRDKGFIIREEDGRVSRMIGATEDISLRKLNEEELKRLSMVAKGTTNAVIITDAQENITYVNEAFTKITGYTLKESLGNNPRFLQGPQSDAAAIAYMRQQINAQQPFECEILNYTKQGTPIWLHIQAQPIFNEHKQLIQYFAIETDITEAKKTQEALRLEEEKYKQLFNTNPASIFIWDINTLQILDMNETGISEYGYSRKELLKMTILDLRPSTEYNTLRQFIDEFKHSDKKKHVQVWQHVKKNGELMQMEIASHKIIYEGKECVMGIGTNITERLALEAKLAEEQAQRRNQVIEAEIAAQEKERQEIGRELHDNVNQILTASRIYVEMARKAHPEDDELLQQSSWYIIQAIKEIRKLSKALINPVDKDVSLKEAIRKLVADMSLLLNEGVEIDLSHFNEKDLEEKFRLNLYRIVQEQLTNISKHAEATQVKIQLKRTAKLIALRIEDNGKGFNVNQVKSGIGLNNIRKRTEMYKGRFEIESEPGKGTVLKVDFLNV</sequence>
<dbReference type="PANTHER" id="PTHR43304:SF1">
    <property type="entry name" value="PAC DOMAIN-CONTAINING PROTEIN"/>
    <property type="match status" value="1"/>
</dbReference>
<dbReference type="Proteomes" id="UP000249720">
    <property type="component" value="Unassembled WGS sequence"/>
</dbReference>
<dbReference type="SUPFAM" id="SSF55785">
    <property type="entry name" value="PYP-like sensor domain (PAS domain)"/>
    <property type="match status" value="8"/>
</dbReference>
<dbReference type="InterPro" id="IPR036890">
    <property type="entry name" value="HATPase_C_sf"/>
</dbReference>
<evidence type="ECO:0000256" key="3">
    <source>
        <dbReference type="ARBA" id="ARBA00022553"/>
    </source>
</evidence>
<dbReference type="InterPro" id="IPR011712">
    <property type="entry name" value="Sig_transdc_His_kin_sub3_dim/P"/>
</dbReference>
<dbReference type="InterPro" id="IPR013767">
    <property type="entry name" value="PAS_fold"/>
</dbReference>
<evidence type="ECO:0000313" key="10">
    <source>
        <dbReference type="EMBL" id="PZX60528.1"/>
    </source>
</evidence>
<dbReference type="Pfam" id="PF08448">
    <property type="entry name" value="PAS_4"/>
    <property type="match status" value="1"/>
</dbReference>
<reference evidence="10 11" key="1">
    <citation type="submission" date="2018-06" db="EMBL/GenBank/DDBJ databases">
        <title>Genomic Encyclopedia of Archaeal and Bacterial Type Strains, Phase II (KMG-II): from individual species to whole genera.</title>
        <authorList>
            <person name="Goeker M."/>
        </authorList>
    </citation>
    <scope>NUCLEOTIDE SEQUENCE [LARGE SCALE GENOMIC DNA]</scope>
    <source>
        <strain evidence="10 11">DSM 23241</strain>
    </source>
</reference>
<feature type="domain" description="PAC" evidence="9">
    <location>
        <begin position="877"/>
        <end position="929"/>
    </location>
</feature>
<dbReference type="Gene3D" id="3.30.565.10">
    <property type="entry name" value="Histidine kinase-like ATPase, C-terminal domain"/>
    <property type="match status" value="1"/>
</dbReference>
<dbReference type="PANTHER" id="PTHR43304">
    <property type="entry name" value="PHYTOCHROME-LIKE PROTEIN CPH1"/>
    <property type="match status" value="1"/>
</dbReference>
<dbReference type="PROSITE" id="PS50109">
    <property type="entry name" value="HIS_KIN"/>
    <property type="match status" value="1"/>
</dbReference>
<evidence type="ECO:0000256" key="1">
    <source>
        <dbReference type="ARBA" id="ARBA00000085"/>
    </source>
</evidence>
<dbReference type="NCBIfam" id="TIGR00229">
    <property type="entry name" value="sensory_box"/>
    <property type="match status" value="6"/>
</dbReference>
<dbReference type="EMBL" id="QKZV01000010">
    <property type="protein sequence ID" value="PZX60528.1"/>
    <property type="molecule type" value="Genomic_DNA"/>
</dbReference>
<dbReference type="InterPro" id="IPR000700">
    <property type="entry name" value="PAS-assoc_C"/>
</dbReference>
<dbReference type="Pfam" id="PF08447">
    <property type="entry name" value="PAS_3"/>
    <property type="match status" value="2"/>
</dbReference>
<dbReference type="InterPro" id="IPR001610">
    <property type="entry name" value="PAC"/>
</dbReference>
<comment type="caution">
    <text evidence="10">The sequence shown here is derived from an EMBL/GenBank/DDBJ whole genome shotgun (WGS) entry which is preliminary data.</text>
</comment>
<evidence type="ECO:0000313" key="11">
    <source>
        <dbReference type="Proteomes" id="UP000249720"/>
    </source>
</evidence>
<evidence type="ECO:0000256" key="2">
    <source>
        <dbReference type="ARBA" id="ARBA00012438"/>
    </source>
</evidence>
<dbReference type="CDD" id="cd00130">
    <property type="entry name" value="PAS"/>
    <property type="match status" value="7"/>
</dbReference>
<feature type="domain" description="PAS" evidence="8">
    <location>
        <begin position="926"/>
        <end position="996"/>
    </location>
</feature>
<dbReference type="SUPFAM" id="SSF55781">
    <property type="entry name" value="GAF domain-like"/>
    <property type="match status" value="1"/>
</dbReference>
<dbReference type="InterPro" id="IPR013656">
    <property type="entry name" value="PAS_4"/>
</dbReference>
<dbReference type="GO" id="GO:0000155">
    <property type="term" value="F:phosphorelay sensor kinase activity"/>
    <property type="evidence" value="ECO:0007669"/>
    <property type="project" value="InterPro"/>
</dbReference>
<gene>
    <name evidence="10" type="ORF">LX80_02547</name>
</gene>
<proteinExistence type="predicted"/>
<feature type="domain" description="PAS" evidence="8">
    <location>
        <begin position="380"/>
        <end position="441"/>
    </location>
</feature>
<dbReference type="Pfam" id="PF13185">
    <property type="entry name" value="GAF_2"/>
    <property type="match status" value="1"/>
</dbReference>
<dbReference type="PROSITE" id="PS50112">
    <property type="entry name" value="PAS"/>
    <property type="match status" value="5"/>
</dbReference>
<dbReference type="PROSITE" id="PS50113">
    <property type="entry name" value="PAC"/>
    <property type="match status" value="3"/>
</dbReference>
<dbReference type="InterPro" id="IPR013655">
    <property type="entry name" value="PAS_fold_3"/>
</dbReference>
<dbReference type="GO" id="GO:0006355">
    <property type="term" value="P:regulation of DNA-templated transcription"/>
    <property type="evidence" value="ECO:0007669"/>
    <property type="project" value="InterPro"/>
</dbReference>
<feature type="domain" description="PAS" evidence="8">
    <location>
        <begin position="1"/>
        <end position="45"/>
    </location>
</feature>
<dbReference type="Pfam" id="PF13426">
    <property type="entry name" value="PAS_9"/>
    <property type="match status" value="3"/>
</dbReference>
<dbReference type="SMART" id="SM00065">
    <property type="entry name" value="GAF"/>
    <property type="match status" value="1"/>
</dbReference>
<keyword evidence="6" id="KW-0175">Coiled coil</keyword>
<keyword evidence="4" id="KW-0808">Transferase</keyword>
<dbReference type="Pfam" id="PF07730">
    <property type="entry name" value="HisKA_3"/>
    <property type="match status" value="1"/>
</dbReference>
<dbReference type="OrthoDB" id="5401121at2"/>
<keyword evidence="11" id="KW-1185">Reference proteome</keyword>
<dbReference type="InterPro" id="IPR035965">
    <property type="entry name" value="PAS-like_dom_sf"/>
</dbReference>
<dbReference type="InterPro" id="IPR052162">
    <property type="entry name" value="Sensor_kinase/Photoreceptor"/>
</dbReference>
<feature type="domain" description="PAS" evidence="8">
    <location>
        <begin position="1052"/>
        <end position="1123"/>
    </location>
</feature>
<evidence type="ECO:0000256" key="4">
    <source>
        <dbReference type="ARBA" id="ARBA00022679"/>
    </source>
</evidence>
<keyword evidence="3" id="KW-0597">Phosphoprotein</keyword>
<feature type="domain" description="PAC" evidence="9">
    <location>
        <begin position="997"/>
        <end position="1051"/>
    </location>
</feature>
<dbReference type="Gene3D" id="3.30.450.40">
    <property type="match status" value="1"/>
</dbReference>
<dbReference type="EC" id="2.7.13.3" evidence="2"/>
<dbReference type="Gene3D" id="1.20.5.1930">
    <property type="match status" value="1"/>
</dbReference>
<dbReference type="SMART" id="SM00086">
    <property type="entry name" value="PAC"/>
    <property type="match status" value="7"/>
</dbReference>
<organism evidence="10 11">
    <name type="scientific">Hydrotalea sandarakina</name>
    <dbReference type="NCBI Taxonomy" id="1004304"/>
    <lineage>
        <taxon>Bacteria</taxon>
        <taxon>Pseudomonadati</taxon>
        <taxon>Bacteroidota</taxon>
        <taxon>Chitinophagia</taxon>
        <taxon>Chitinophagales</taxon>
        <taxon>Chitinophagaceae</taxon>
        <taxon>Hydrotalea</taxon>
    </lineage>
</organism>
<feature type="coiled-coil region" evidence="6">
    <location>
        <begin position="1177"/>
        <end position="1204"/>
    </location>
</feature>
<dbReference type="InterPro" id="IPR003594">
    <property type="entry name" value="HATPase_dom"/>
</dbReference>
<feature type="domain" description="PAC" evidence="9">
    <location>
        <begin position="196"/>
        <end position="249"/>
    </location>
</feature>
<comment type="catalytic activity">
    <reaction evidence="1">
        <text>ATP + protein L-histidine = ADP + protein N-phospho-L-histidine.</text>
        <dbReference type="EC" id="2.7.13.3"/>
    </reaction>
</comment>
<keyword evidence="5" id="KW-0418">Kinase</keyword>
<evidence type="ECO:0000256" key="6">
    <source>
        <dbReference type="SAM" id="Coils"/>
    </source>
</evidence>
<accession>A0A2W7RI00</accession>
<dbReference type="InterPro" id="IPR000014">
    <property type="entry name" value="PAS"/>
</dbReference>
<feature type="coiled-coil region" evidence="6">
    <location>
        <begin position="240"/>
        <end position="267"/>
    </location>
</feature>
<dbReference type="RefSeq" id="WP_111297040.1">
    <property type="nucleotide sequence ID" value="NZ_QKZV01000010.1"/>
</dbReference>
<dbReference type="GO" id="GO:0046983">
    <property type="term" value="F:protein dimerization activity"/>
    <property type="evidence" value="ECO:0007669"/>
    <property type="project" value="InterPro"/>
</dbReference>
<dbReference type="Pfam" id="PF00989">
    <property type="entry name" value="PAS"/>
    <property type="match status" value="1"/>
</dbReference>
<dbReference type="InterPro" id="IPR029016">
    <property type="entry name" value="GAF-like_dom_sf"/>
</dbReference>
<protein>
    <recommendedName>
        <fullName evidence="2">histidine kinase</fullName>
        <ecNumber evidence="2">2.7.13.3</ecNumber>
    </recommendedName>
</protein>
<dbReference type="SUPFAM" id="SSF55874">
    <property type="entry name" value="ATPase domain of HSP90 chaperone/DNA topoisomerase II/histidine kinase"/>
    <property type="match status" value="1"/>
</dbReference>
<dbReference type="SMART" id="SM00091">
    <property type="entry name" value="PAS"/>
    <property type="match status" value="8"/>
</dbReference>
<name>A0A2W7RI00_9BACT</name>
<feature type="domain" description="PAS" evidence="8">
    <location>
        <begin position="504"/>
        <end position="576"/>
    </location>
</feature>
<dbReference type="Pfam" id="PF02518">
    <property type="entry name" value="HATPase_c"/>
    <property type="match status" value="1"/>
</dbReference>
<dbReference type="Gene3D" id="3.30.450.20">
    <property type="entry name" value="PAS domain"/>
    <property type="match status" value="8"/>
</dbReference>
<dbReference type="CDD" id="cd16917">
    <property type="entry name" value="HATPase_UhpB-NarQ-NarX-like"/>
    <property type="match status" value="1"/>
</dbReference>
<evidence type="ECO:0000259" key="7">
    <source>
        <dbReference type="PROSITE" id="PS50109"/>
    </source>
</evidence>
<feature type="domain" description="Histidine kinase" evidence="7">
    <location>
        <begin position="1200"/>
        <end position="1390"/>
    </location>
</feature>
<evidence type="ECO:0000259" key="9">
    <source>
        <dbReference type="PROSITE" id="PS50113"/>
    </source>
</evidence>
<dbReference type="InterPro" id="IPR005467">
    <property type="entry name" value="His_kinase_dom"/>
</dbReference>
<evidence type="ECO:0000256" key="5">
    <source>
        <dbReference type="ARBA" id="ARBA00022777"/>
    </source>
</evidence>
<dbReference type="GO" id="GO:0016020">
    <property type="term" value="C:membrane"/>
    <property type="evidence" value="ECO:0007669"/>
    <property type="project" value="InterPro"/>
</dbReference>